<dbReference type="Pfam" id="PF01370">
    <property type="entry name" value="Epimerase"/>
    <property type="match status" value="1"/>
</dbReference>
<organism evidence="2 3">
    <name type="scientific">Apibacter adventoris</name>
    <dbReference type="NCBI Taxonomy" id="1679466"/>
    <lineage>
        <taxon>Bacteria</taxon>
        <taxon>Pseudomonadati</taxon>
        <taxon>Bacteroidota</taxon>
        <taxon>Flavobacteriia</taxon>
        <taxon>Flavobacteriales</taxon>
        <taxon>Weeksellaceae</taxon>
        <taxon>Apibacter</taxon>
    </lineage>
</organism>
<protein>
    <submittedName>
        <fullName evidence="2">NAD-dependent epimerase</fullName>
    </submittedName>
</protein>
<dbReference type="OrthoDB" id="1247029at2"/>
<accession>A0A2S8ACG1</accession>
<feature type="domain" description="NAD-dependent epimerase/dehydratase" evidence="1">
    <location>
        <begin position="25"/>
        <end position="159"/>
    </location>
</feature>
<reference evidence="2 3" key="1">
    <citation type="submission" date="2018-02" db="EMBL/GenBank/DDBJ databases">
        <title>Genome sequences of Apibacter spp., gut symbionts of Asian honey bees.</title>
        <authorList>
            <person name="Kwong W.K."/>
            <person name="Steele M.I."/>
            <person name="Moran N.A."/>
        </authorList>
    </citation>
    <scope>NUCLEOTIDE SEQUENCE [LARGE SCALE GENOMIC DNA]</scope>
    <source>
        <strain evidence="3">wkB301</strain>
    </source>
</reference>
<keyword evidence="3" id="KW-1185">Reference proteome</keyword>
<comment type="caution">
    <text evidence="2">The sequence shown here is derived from an EMBL/GenBank/DDBJ whole genome shotgun (WGS) entry which is preliminary data.</text>
</comment>
<dbReference type="InterPro" id="IPR001509">
    <property type="entry name" value="Epimerase_deHydtase"/>
</dbReference>
<evidence type="ECO:0000313" key="2">
    <source>
        <dbReference type="EMBL" id="PQL92652.1"/>
    </source>
</evidence>
<dbReference type="Gene3D" id="3.40.50.720">
    <property type="entry name" value="NAD(P)-binding Rossmann-like Domain"/>
    <property type="match status" value="1"/>
</dbReference>
<name>A0A2S8ACG1_9FLAO</name>
<sequence length="226" mass="26064">MIIGRGLIANIFKDINKEDIIFFASGVSNSLETDANQFRRERDLIEKTIEENPTKKFVYFSTCSIYDSSKYASAYVLHKLDMENLIEKIAQNFLICRVSNAVGNGGNSNLLINYLVNNIKENNPILVHQKATRNLIDVEDVGNITLRLLDEKINTIQNIAYIDNFSVLEIVFALEKYLSKSAIIKLLNKGESYTIDTSYIVDYFKKNNKMIKMEYLNTLLKRYYKI</sequence>
<dbReference type="EMBL" id="PSZM01000037">
    <property type="protein sequence ID" value="PQL92652.1"/>
    <property type="molecule type" value="Genomic_DNA"/>
</dbReference>
<dbReference type="SUPFAM" id="SSF51735">
    <property type="entry name" value="NAD(P)-binding Rossmann-fold domains"/>
    <property type="match status" value="1"/>
</dbReference>
<evidence type="ECO:0000259" key="1">
    <source>
        <dbReference type="Pfam" id="PF01370"/>
    </source>
</evidence>
<evidence type="ECO:0000313" key="3">
    <source>
        <dbReference type="Proteomes" id="UP000238042"/>
    </source>
</evidence>
<dbReference type="AlphaFoldDB" id="A0A2S8ACG1"/>
<dbReference type="Proteomes" id="UP000238042">
    <property type="component" value="Unassembled WGS sequence"/>
</dbReference>
<dbReference type="RefSeq" id="WP_105246863.1">
    <property type="nucleotide sequence ID" value="NZ_PSZM01000037.1"/>
</dbReference>
<gene>
    <name evidence="2" type="ORF">C4S77_06420</name>
</gene>
<dbReference type="InterPro" id="IPR036291">
    <property type="entry name" value="NAD(P)-bd_dom_sf"/>
</dbReference>
<proteinExistence type="predicted"/>